<dbReference type="InterPro" id="IPR002575">
    <property type="entry name" value="Aminoglycoside_PTrfase"/>
</dbReference>
<dbReference type="STRING" id="1414854.GQ61_06550"/>
<reference evidence="2 3" key="1">
    <citation type="submission" date="2014-06" db="EMBL/GenBank/DDBJ databases">
        <title>The genome of the endonuclear symbiont Nucleicultrix amoebiphila.</title>
        <authorList>
            <person name="Schulz F."/>
            <person name="Horn M."/>
        </authorList>
    </citation>
    <scope>NUCLEOTIDE SEQUENCE [LARGE SCALE GENOMIC DNA]</scope>
    <source>
        <strain evidence="2 3">FS5</strain>
    </source>
</reference>
<dbReference type="KEGG" id="naf:GQ61_06550"/>
<dbReference type="PANTHER" id="PTHR21310">
    <property type="entry name" value="AMINOGLYCOSIDE PHOSPHOTRANSFERASE-RELATED-RELATED"/>
    <property type="match status" value="1"/>
</dbReference>
<proteinExistence type="predicted"/>
<dbReference type="RefSeq" id="WP_085784515.1">
    <property type="nucleotide sequence ID" value="NZ_CP008743.1"/>
</dbReference>
<dbReference type="InterPro" id="IPR051678">
    <property type="entry name" value="AGP_Transferase"/>
</dbReference>
<evidence type="ECO:0000313" key="2">
    <source>
        <dbReference type="EMBL" id="ARN85003.1"/>
    </source>
</evidence>
<organism evidence="2 3">
    <name type="scientific">Candidatus Nucleicultrix amoebiphila FS5</name>
    <dbReference type="NCBI Taxonomy" id="1414854"/>
    <lineage>
        <taxon>Bacteria</taxon>
        <taxon>Pseudomonadati</taxon>
        <taxon>Pseudomonadota</taxon>
        <taxon>Alphaproteobacteria</taxon>
        <taxon>Holosporales</taxon>
        <taxon>Candidatus Nucleicultricaceae</taxon>
        <taxon>Candidatus Nucleicultrix</taxon>
    </lineage>
</organism>
<sequence length="334" mass="38728">MDDPILKSHWERFKDHVYLDKALAQKLLHPFIPDTLETLHILSEGCANTNYKVSFKTAHPPVVIRIYVREKSALKRELAIHKKVAGTLPVPHYLYADDSCSLYTHPYAIVEWIEGIMMRDIVLQKDEKAISECTFDAGLYLNELRHITLPKGGFFQEDFQIRPFQEDEKYLPYVTMLLNDPIVIKSLGPELHHGTQKLVRDYAALLPFEDDANLTHGDYDPANMLVKEVKGVWKIAAILDWEFSFAGPYLLDIGMMLRYSHKLPKCYEESFIKGIESSGNLLPQEWKRQAKLMDLLCLLQLIHHNPYDQRPKMNRDVVSLVTHTVSHWAMMQKK</sequence>
<dbReference type="OrthoDB" id="3806873at2"/>
<accession>A0A1W6N575</accession>
<evidence type="ECO:0000313" key="3">
    <source>
        <dbReference type="Proteomes" id="UP000237351"/>
    </source>
</evidence>
<keyword evidence="3" id="KW-1185">Reference proteome</keyword>
<dbReference type="EMBL" id="CP008743">
    <property type="protein sequence ID" value="ARN85003.1"/>
    <property type="molecule type" value="Genomic_DNA"/>
</dbReference>
<gene>
    <name evidence="2" type="ORF">GQ61_06550</name>
</gene>
<dbReference type="Pfam" id="PF01636">
    <property type="entry name" value="APH"/>
    <property type="match status" value="1"/>
</dbReference>
<dbReference type="InterPro" id="IPR011009">
    <property type="entry name" value="Kinase-like_dom_sf"/>
</dbReference>
<dbReference type="Proteomes" id="UP000237351">
    <property type="component" value="Chromosome"/>
</dbReference>
<dbReference type="AlphaFoldDB" id="A0A1W6N575"/>
<dbReference type="Gene3D" id="3.90.1200.10">
    <property type="match status" value="1"/>
</dbReference>
<dbReference type="SUPFAM" id="SSF56112">
    <property type="entry name" value="Protein kinase-like (PK-like)"/>
    <property type="match status" value="1"/>
</dbReference>
<protein>
    <recommendedName>
        <fullName evidence="1">Aminoglycoside phosphotransferase domain-containing protein</fullName>
    </recommendedName>
</protein>
<evidence type="ECO:0000259" key="1">
    <source>
        <dbReference type="Pfam" id="PF01636"/>
    </source>
</evidence>
<feature type="domain" description="Aminoglycoside phosphotransferase" evidence="1">
    <location>
        <begin position="41"/>
        <end position="261"/>
    </location>
</feature>
<name>A0A1W6N575_9PROT</name>